<dbReference type="Proteomes" id="UP000070376">
    <property type="component" value="Unassembled WGS sequence"/>
</dbReference>
<dbReference type="EMBL" id="CP010525">
    <property type="protein sequence ID" value="AJO24233.1"/>
    <property type="molecule type" value="Genomic_DNA"/>
</dbReference>
<proteinExistence type="predicted"/>
<evidence type="ECO:0000256" key="1">
    <source>
        <dbReference type="SAM" id="Phobius"/>
    </source>
</evidence>
<evidence type="ECO:0000313" key="5">
    <source>
        <dbReference type="Proteomes" id="UP000070376"/>
    </source>
</evidence>
<reference evidence="4" key="2">
    <citation type="submission" date="2015-01" db="EMBL/GenBank/DDBJ databases">
        <title>Comparative genome analysis of Bacillus coagulans HM-08, Clostridium butyricum HM-68, Bacillus subtilis HM-66 and Bacillus paralicheniformis BL-09.</title>
        <authorList>
            <person name="Zhang H."/>
        </authorList>
    </citation>
    <scope>NUCLEOTIDE SEQUENCE [LARGE SCALE GENOMIC DNA]</scope>
    <source>
        <strain evidence="4">HM-08</strain>
    </source>
</reference>
<reference evidence="2" key="1">
    <citation type="submission" date="2015-01" db="EMBL/GenBank/DDBJ databases">
        <title>Comparative genome analysis of Bacillus coagulans HM-08, Clostridium butyricum HM-68, Bacillus subtilis HM-66 and Bacillus licheniformis BL-09.</title>
        <authorList>
            <person name="Zhang H."/>
        </authorList>
    </citation>
    <scope>NUCLEOTIDE SEQUENCE [LARGE SCALE GENOMIC DNA]</scope>
    <source>
        <strain evidence="2">HM-08</strain>
    </source>
</reference>
<evidence type="ECO:0000313" key="4">
    <source>
        <dbReference type="Proteomes" id="UP000032024"/>
    </source>
</evidence>
<dbReference type="AlphaFoldDB" id="A0A0C5C7B1"/>
<evidence type="ECO:0000313" key="2">
    <source>
        <dbReference type="EMBL" id="AJO24233.1"/>
    </source>
</evidence>
<keyword evidence="1" id="KW-0812">Transmembrane</keyword>
<organism evidence="3 5">
    <name type="scientific">Heyndrickxia coagulans</name>
    <name type="common">Weizmannia coagulans</name>
    <dbReference type="NCBI Taxonomy" id="1398"/>
    <lineage>
        <taxon>Bacteria</taxon>
        <taxon>Bacillati</taxon>
        <taxon>Bacillota</taxon>
        <taxon>Bacilli</taxon>
        <taxon>Bacillales</taxon>
        <taxon>Bacillaceae</taxon>
        <taxon>Heyndrickxia</taxon>
    </lineage>
</organism>
<gene>
    <name evidence="3" type="ORF">HMPREF3213_02867</name>
    <name evidence="2" type="ORF">SB48_HM08orf05507</name>
</gene>
<keyword evidence="1" id="KW-1133">Transmembrane helix</keyword>
<feature type="transmembrane region" description="Helical" evidence="1">
    <location>
        <begin position="18"/>
        <end position="36"/>
    </location>
</feature>
<dbReference type="PATRIC" id="fig|1398.18.peg.3396"/>
<feature type="transmembrane region" description="Helical" evidence="1">
    <location>
        <begin position="56"/>
        <end position="79"/>
    </location>
</feature>
<reference evidence="5" key="4">
    <citation type="submission" date="2016-01" db="EMBL/GenBank/DDBJ databases">
        <authorList>
            <person name="Mitreva M."/>
            <person name="Pepin K.H."/>
            <person name="Mihindukulasuriya K.A."/>
            <person name="Fulton R."/>
            <person name="Fronick C."/>
            <person name="O'Laughlin M."/>
            <person name="Miner T."/>
            <person name="Herter B."/>
            <person name="Rosa B.A."/>
            <person name="Cordes M."/>
            <person name="Tomlinson C."/>
            <person name="Wollam A."/>
            <person name="Palsikar V.B."/>
            <person name="Mardis E.R."/>
            <person name="Wilson R.K."/>
        </authorList>
    </citation>
    <scope>NUCLEOTIDE SEQUENCE [LARGE SCALE GENOMIC DNA]</scope>
    <source>
        <strain evidence="5">GED7749B</strain>
    </source>
</reference>
<name>A0A0C5C7B1_HEYCO</name>
<dbReference type="EMBL" id="LRPN01000135">
    <property type="protein sequence ID" value="KWZ78768.1"/>
    <property type="molecule type" value="Genomic_DNA"/>
</dbReference>
<evidence type="ECO:0000313" key="3">
    <source>
        <dbReference type="EMBL" id="KWZ78768.1"/>
    </source>
</evidence>
<reference evidence="3" key="3">
    <citation type="submission" date="2016-01" db="EMBL/GenBank/DDBJ databases">
        <authorList>
            <person name="Oliw E.H."/>
        </authorList>
    </citation>
    <scope>NUCLEOTIDE SEQUENCE [LARGE SCALE GENOMIC DNA]</scope>
    <source>
        <strain evidence="3">GED7749B</strain>
    </source>
</reference>
<keyword evidence="1" id="KW-0472">Membrane</keyword>
<sequence length="112" mass="12676">MQTWETEARRQKVKKIGAFGRVLLFSFVQSLLMPALKTDIYSASPGPGIFMSPYVPLLFFVPSRVPIQTVFLAAIFATFHSRPIPLLFPINNKRKAGPLHKRKIPVNNLEKP</sequence>
<dbReference type="Proteomes" id="UP000032024">
    <property type="component" value="Chromosome"/>
</dbReference>
<accession>A0A0C5C7B1</accession>
<protein>
    <submittedName>
        <fullName evidence="3">Uncharacterized protein</fullName>
    </submittedName>
</protein>
<keyword evidence="4" id="KW-1185">Reference proteome</keyword>